<dbReference type="PANTHER" id="PTHR31517">
    <property type="match status" value="1"/>
</dbReference>
<organism evidence="9 10">
    <name type="scientific">Riccia fluitans</name>
    <dbReference type="NCBI Taxonomy" id="41844"/>
    <lineage>
        <taxon>Eukaryota</taxon>
        <taxon>Viridiplantae</taxon>
        <taxon>Streptophyta</taxon>
        <taxon>Embryophyta</taxon>
        <taxon>Marchantiophyta</taxon>
        <taxon>Marchantiopsida</taxon>
        <taxon>Marchantiidae</taxon>
        <taxon>Marchantiales</taxon>
        <taxon>Ricciaceae</taxon>
        <taxon>Riccia</taxon>
    </lineage>
</organism>
<comment type="cofactor">
    <cofactor evidence="7">
        <name>Ca(2+)</name>
        <dbReference type="ChEBI" id="CHEBI:29108"/>
    </cofactor>
    <text evidence="7">Binds 2 calcium ions per subunit.</text>
</comment>
<gene>
    <name evidence="9" type="ORF">R1flu_017978</name>
</gene>
<dbReference type="InterPro" id="IPR000823">
    <property type="entry name" value="Peroxidase_pln"/>
</dbReference>
<keyword evidence="6" id="KW-0408">Iron</keyword>
<evidence type="ECO:0000256" key="1">
    <source>
        <dbReference type="ARBA" id="ARBA00000189"/>
    </source>
</evidence>
<dbReference type="EMBL" id="JBHFFA010000001">
    <property type="protein sequence ID" value="KAL2649850.1"/>
    <property type="molecule type" value="Genomic_DNA"/>
</dbReference>
<dbReference type="GO" id="GO:0046872">
    <property type="term" value="F:metal ion binding"/>
    <property type="evidence" value="ECO:0007669"/>
    <property type="project" value="UniProtKB-KW"/>
</dbReference>
<evidence type="ECO:0000313" key="9">
    <source>
        <dbReference type="EMBL" id="KAL2649850.1"/>
    </source>
</evidence>
<keyword evidence="5 7" id="KW-0479">Metal-binding</keyword>
<evidence type="ECO:0000256" key="5">
    <source>
        <dbReference type="ARBA" id="ARBA00022723"/>
    </source>
</evidence>
<evidence type="ECO:0000313" key="10">
    <source>
        <dbReference type="Proteomes" id="UP001605036"/>
    </source>
</evidence>
<evidence type="ECO:0000256" key="3">
    <source>
        <dbReference type="ARBA" id="ARBA00022559"/>
    </source>
</evidence>
<keyword evidence="3" id="KW-0560">Oxidoreductase</keyword>
<evidence type="ECO:0000256" key="6">
    <source>
        <dbReference type="ARBA" id="ARBA00023004"/>
    </source>
</evidence>
<dbReference type="PANTHER" id="PTHR31517:SF51">
    <property type="entry name" value="PEROXIDASE 55"/>
    <property type="match status" value="1"/>
</dbReference>
<evidence type="ECO:0000256" key="7">
    <source>
        <dbReference type="PIRSR" id="PIRSR600823-3"/>
    </source>
</evidence>
<dbReference type="AlphaFoldDB" id="A0ABD1ZFT9"/>
<accession>A0ABD1ZFT9</accession>
<dbReference type="InterPro" id="IPR002016">
    <property type="entry name" value="Haem_peroxidase"/>
</dbReference>
<keyword evidence="3" id="KW-0575">Peroxidase</keyword>
<dbReference type="PROSITE" id="PS50873">
    <property type="entry name" value="PEROXIDASE_4"/>
    <property type="match status" value="1"/>
</dbReference>
<keyword evidence="10" id="KW-1185">Reference proteome</keyword>
<dbReference type="Proteomes" id="UP001605036">
    <property type="component" value="Unassembled WGS sequence"/>
</dbReference>
<proteinExistence type="predicted"/>
<dbReference type="InterPro" id="IPR010255">
    <property type="entry name" value="Haem_peroxidase_sf"/>
</dbReference>
<evidence type="ECO:0000256" key="2">
    <source>
        <dbReference type="ARBA" id="ARBA00001970"/>
    </source>
</evidence>
<sequence>MSSWQWTNSIFLDFTADKFDRAYYKNVLAGRGVLITDSGLITEKSGEKIVTSFTKPESAFFTEFVEAMIKMGNLGVLTACQREIHKTYRIIIKIFEEPSN</sequence>
<evidence type="ECO:0000259" key="8">
    <source>
        <dbReference type="PROSITE" id="PS50873"/>
    </source>
</evidence>
<dbReference type="Gene3D" id="1.10.420.10">
    <property type="entry name" value="Peroxidase, domain 2"/>
    <property type="match status" value="1"/>
</dbReference>
<feature type="binding site" evidence="7">
    <location>
        <position position="15"/>
    </location>
    <ligand>
        <name>Ca(2+)</name>
        <dbReference type="ChEBI" id="CHEBI:29108"/>
        <label>2</label>
    </ligand>
</feature>
<comment type="catalytic activity">
    <reaction evidence="1">
        <text>2 a phenolic donor + H2O2 = 2 a phenolic radical donor + 2 H2O</text>
        <dbReference type="Rhea" id="RHEA:56136"/>
        <dbReference type="ChEBI" id="CHEBI:15377"/>
        <dbReference type="ChEBI" id="CHEBI:16240"/>
        <dbReference type="ChEBI" id="CHEBI:139520"/>
        <dbReference type="ChEBI" id="CHEBI:139521"/>
        <dbReference type="EC" id="1.11.1.7"/>
    </reaction>
</comment>
<name>A0ABD1ZFT9_9MARC</name>
<feature type="binding site" evidence="7">
    <location>
        <position position="13"/>
    </location>
    <ligand>
        <name>Ca(2+)</name>
        <dbReference type="ChEBI" id="CHEBI:29108"/>
        <label>2</label>
    </ligand>
</feature>
<reference evidence="9 10" key="1">
    <citation type="submission" date="2024-09" db="EMBL/GenBank/DDBJ databases">
        <title>Chromosome-scale assembly of Riccia fluitans.</title>
        <authorList>
            <person name="Paukszto L."/>
            <person name="Sawicki J."/>
            <person name="Karawczyk K."/>
            <person name="Piernik-Szablinska J."/>
            <person name="Szczecinska M."/>
            <person name="Mazdziarz M."/>
        </authorList>
    </citation>
    <scope>NUCLEOTIDE SEQUENCE [LARGE SCALE GENOMIC DNA]</scope>
    <source>
        <strain evidence="9">Rf_01</strain>
        <tissue evidence="9">Aerial parts of the thallus</tissue>
    </source>
</reference>
<dbReference type="PRINTS" id="PR00461">
    <property type="entry name" value="PLPEROXIDASE"/>
</dbReference>
<comment type="cofactor">
    <cofactor evidence="2">
        <name>heme b</name>
        <dbReference type="ChEBI" id="CHEBI:60344"/>
    </cofactor>
</comment>
<keyword evidence="4" id="KW-0349">Heme</keyword>
<feature type="binding site" evidence="7">
    <location>
        <position position="20"/>
    </location>
    <ligand>
        <name>Ca(2+)</name>
        <dbReference type="ChEBI" id="CHEBI:29108"/>
        <label>2</label>
    </ligand>
</feature>
<evidence type="ECO:0000256" key="4">
    <source>
        <dbReference type="ARBA" id="ARBA00022617"/>
    </source>
</evidence>
<comment type="caution">
    <text evidence="9">The sequence shown here is derived from an EMBL/GenBank/DDBJ whole genome shotgun (WGS) entry which is preliminary data.</text>
</comment>
<keyword evidence="7" id="KW-0106">Calcium</keyword>
<protein>
    <recommendedName>
        <fullName evidence="8">Plant heme peroxidase family profile domain-containing protein</fullName>
    </recommendedName>
</protein>
<dbReference type="SUPFAM" id="SSF48113">
    <property type="entry name" value="Heme-dependent peroxidases"/>
    <property type="match status" value="1"/>
</dbReference>
<dbReference type="GO" id="GO:0140825">
    <property type="term" value="F:lactoperoxidase activity"/>
    <property type="evidence" value="ECO:0007669"/>
    <property type="project" value="UniProtKB-EC"/>
</dbReference>
<dbReference type="Gene3D" id="1.10.520.10">
    <property type="match status" value="1"/>
</dbReference>
<feature type="domain" description="Plant heme peroxidase family profile" evidence="8">
    <location>
        <begin position="15"/>
        <end position="92"/>
    </location>
</feature>